<keyword evidence="2" id="KW-1185">Reference proteome</keyword>
<name>A0A917KTJ0_9PROT</name>
<protein>
    <submittedName>
        <fullName evidence="1">Uncharacterized protein</fullName>
    </submittedName>
</protein>
<evidence type="ECO:0000313" key="1">
    <source>
        <dbReference type="EMBL" id="GGJ27092.1"/>
    </source>
</evidence>
<organism evidence="1 2">
    <name type="scientific">Neoroseomonas lacus</name>
    <dbReference type="NCBI Taxonomy" id="287609"/>
    <lineage>
        <taxon>Bacteria</taxon>
        <taxon>Pseudomonadati</taxon>
        <taxon>Pseudomonadota</taxon>
        <taxon>Alphaproteobacteria</taxon>
        <taxon>Acetobacterales</taxon>
        <taxon>Acetobacteraceae</taxon>
        <taxon>Neoroseomonas</taxon>
    </lineage>
</organism>
<proteinExistence type="predicted"/>
<reference evidence="1" key="1">
    <citation type="journal article" date="2014" name="Int. J. Syst. Evol. Microbiol.">
        <title>Complete genome sequence of Corynebacterium casei LMG S-19264T (=DSM 44701T), isolated from a smear-ripened cheese.</title>
        <authorList>
            <consortium name="US DOE Joint Genome Institute (JGI-PGF)"/>
            <person name="Walter F."/>
            <person name="Albersmeier A."/>
            <person name="Kalinowski J."/>
            <person name="Ruckert C."/>
        </authorList>
    </citation>
    <scope>NUCLEOTIDE SEQUENCE</scope>
    <source>
        <strain evidence="1">CGMCC 1.3617</strain>
    </source>
</reference>
<sequence>MRLLRGSGASKAGVAWIRLGGLLWYAIRDPDVSDICAPPEPAVARETGLRRADGQPARHCSVSVGVVIAVVCAVVGPRSYSREVPGIKGP</sequence>
<dbReference type="Proteomes" id="UP000661507">
    <property type="component" value="Unassembled WGS sequence"/>
</dbReference>
<comment type="caution">
    <text evidence="1">The sequence shown here is derived from an EMBL/GenBank/DDBJ whole genome shotgun (WGS) entry which is preliminary data.</text>
</comment>
<accession>A0A917KTJ0</accession>
<dbReference type="EMBL" id="BMKW01000009">
    <property type="protein sequence ID" value="GGJ27092.1"/>
    <property type="molecule type" value="Genomic_DNA"/>
</dbReference>
<dbReference type="AlphaFoldDB" id="A0A917KTJ0"/>
<gene>
    <name evidence="1" type="ORF">GCM10011320_38040</name>
</gene>
<reference evidence="1" key="2">
    <citation type="submission" date="2020-09" db="EMBL/GenBank/DDBJ databases">
        <authorList>
            <person name="Sun Q."/>
            <person name="Zhou Y."/>
        </authorList>
    </citation>
    <scope>NUCLEOTIDE SEQUENCE</scope>
    <source>
        <strain evidence="1">CGMCC 1.3617</strain>
    </source>
</reference>
<evidence type="ECO:0000313" key="2">
    <source>
        <dbReference type="Proteomes" id="UP000661507"/>
    </source>
</evidence>